<reference evidence="4" key="1">
    <citation type="submission" date="2023-02" db="EMBL/GenBank/DDBJ databases">
        <title>Genome of toxic invasive species Heracleum sosnowskyi carries increased number of genes despite the absence of recent whole-genome duplications.</title>
        <authorList>
            <person name="Schelkunov M."/>
            <person name="Shtratnikova V."/>
            <person name="Makarenko M."/>
            <person name="Klepikova A."/>
            <person name="Omelchenko D."/>
            <person name="Novikova G."/>
            <person name="Obukhova E."/>
            <person name="Bogdanov V."/>
            <person name="Penin A."/>
            <person name="Logacheva M."/>
        </authorList>
    </citation>
    <scope>NUCLEOTIDE SEQUENCE</scope>
    <source>
        <strain evidence="4">Hsosn_3</strain>
        <tissue evidence="4">Leaf</tissue>
    </source>
</reference>
<gene>
    <name evidence="4" type="ORF">POM88_041456</name>
</gene>
<evidence type="ECO:0000259" key="3">
    <source>
        <dbReference type="PROSITE" id="PS50102"/>
    </source>
</evidence>
<dbReference type="InterPro" id="IPR000504">
    <property type="entry name" value="RRM_dom"/>
</dbReference>
<dbReference type="SMART" id="SM00360">
    <property type="entry name" value="RRM"/>
    <property type="match status" value="1"/>
</dbReference>
<dbReference type="InterPro" id="IPR012677">
    <property type="entry name" value="Nucleotide-bd_a/b_plait_sf"/>
</dbReference>
<organism evidence="4 5">
    <name type="scientific">Heracleum sosnowskyi</name>
    <dbReference type="NCBI Taxonomy" id="360622"/>
    <lineage>
        <taxon>Eukaryota</taxon>
        <taxon>Viridiplantae</taxon>
        <taxon>Streptophyta</taxon>
        <taxon>Embryophyta</taxon>
        <taxon>Tracheophyta</taxon>
        <taxon>Spermatophyta</taxon>
        <taxon>Magnoliopsida</taxon>
        <taxon>eudicotyledons</taxon>
        <taxon>Gunneridae</taxon>
        <taxon>Pentapetalae</taxon>
        <taxon>asterids</taxon>
        <taxon>campanulids</taxon>
        <taxon>Apiales</taxon>
        <taxon>Apiaceae</taxon>
        <taxon>Apioideae</taxon>
        <taxon>apioid superclade</taxon>
        <taxon>Tordylieae</taxon>
        <taxon>Tordyliinae</taxon>
        <taxon>Heracleum</taxon>
    </lineage>
</organism>
<dbReference type="CDD" id="cd00590">
    <property type="entry name" value="RRM_SF"/>
    <property type="match status" value="1"/>
</dbReference>
<reference evidence="4" key="2">
    <citation type="submission" date="2023-05" db="EMBL/GenBank/DDBJ databases">
        <authorList>
            <person name="Schelkunov M.I."/>
        </authorList>
    </citation>
    <scope>NUCLEOTIDE SEQUENCE</scope>
    <source>
        <strain evidence="4">Hsosn_3</strain>
        <tissue evidence="4">Leaf</tissue>
    </source>
</reference>
<proteinExistence type="predicted"/>
<dbReference type="EMBL" id="JAUIZM010000009">
    <property type="protein sequence ID" value="KAK1365895.1"/>
    <property type="molecule type" value="Genomic_DNA"/>
</dbReference>
<evidence type="ECO:0000313" key="4">
    <source>
        <dbReference type="EMBL" id="KAK1365895.1"/>
    </source>
</evidence>
<dbReference type="Proteomes" id="UP001237642">
    <property type="component" value="Unassembled WGS sequence"/>
</dbReference>
<feature type="domain" description="RRM" evidence="3">
    <location>
        <begin position="162"/>
        <end position="239"/>
    </location>
</feature>
<feature type="region of interest" description="Disordered" evidence="2">
    <location>
        <begin position="525"/>
        <end position="617"/>
    </location>
</feature>
<dbReference type="SUPFAM" id="SSF54928">
    <property type="entry name" value="RNA-binding domain, RBD"/>
    <property type="match status" value="1"/>
</dbReference>
<dbReference type="PROSITE" id="PS50102">
    <property type="entry name" value="RRM"/>
    <property type="match status" value="1"/>
</dbReference>
<comment type="caution">
    <text evidence="4">The sequence shown here is derived from an EMBL/GenBank/DDBJ whole genome shotgun (WGS) entry which is preliminary data.</text>
</comment>
<protein>
    <recommendedName>
        <fullName evidence="3">RRM domain-containing protein</fullName>
    </recommendedName>
</protein>
<feature type="compositionally biased region" description="Basic and acidic residues" evidence="2">
    <location>
        <begin position="532"/>
        <end position="557"/>
    </location>
</feature>
<sequence>MEGERTTKEAGQRNSNLNGNGGSRLGKIKDNVRVNLNGRQGDKAGKGAGSTKVNKNQEGDRILEDFIWAYKDLVDEKILNRYSRGDKQAIAEALNLIHLRSLKNARDGLSGEVEKQKTYAEVVKNVRFADRKEEKRELKEEWVVVNRTKKKVKKDGFKDEQYTIFLYDIPSNVLASEIWDLFKKCGSIKDIILPRKRDKRNRRFGFVKTVTEQEAGKVICNAKEKGGLGSKIKMTLNNGYRDRKAEVEGVAQNLNKIIEKRTPDKFKSSKQEDEELIDRMFEYTDAEVDEEVEKGLFQTKVALTKLENQADIVQNDIEKIGFGQIKVVGLSGRKFLLRSEEEEGWANMDIAELKEYFSIVRNFEEEDLFMPRTVWIECTGLPMNAWVEENLRAYIKKIGEWLSWTYQKDGKTEFFNPIICVSTNKVKLIDESVLISIKSKNLEINFREITDMNYLVGKIAPMEEEEEGEDEISRTSNEEIRDIDLGKIEMAKGSQVDKLTEQHDKEEVLSKDFLNNDLSGDVQAEGLNMAAKGDRDKDRFLDKMENKASRVRSRETSSDSYNISEDKNSDSRKSGDGSVSFDVDKGTESSEVSRCNNLGSLKMGKRPGRPKKKKRVFKNPFDLGLNIKNEIGKGCKKKRAQGDKNSRADAKVEVVTKSAKESADEIISTAQLLGLELAGRREEAVLSVERKLKEGNL</sequence>
<dbReference type="GO" id="GO:0003723">
    <property type="term" value="F:RNA binding"/>
    <property type="evidence" value="ECO:0007669"/>
    <property type="project" value="UniProtKB-UniRule"/>
</dbReference>
<name>A0AAD8M8B9_9APIA</name>
<accession>A0AAD8M8B9</accession>
<evidence type="ECO:0000256" key="1">
    <source>
        <dbReference type="PROSITE-ProRule" id="PRU00176"/>
    </source>
</evidence>
<dbReference type="Pfam" id="PF00076">
    <property type="entry name" value="RRM_1"/>
    <property type="match status" value="1"/>
</dbReference>
<dbReference type="Gene3D" id="3.30.70.330">
    <property type="match status" value="1"/>
</dbReference>
<feature type="compositionally biased region" description="Polar residues" evidence="2">
    <location>
        <begin position="589"/>
        <end position="599"/>
    </location>
</feature>
<dbReference type="AlphaFoldDB" id="A0AAD8M8B9"/>
<keyword evidence="5" id="KW-1185">Reference proteome</keyword>
<evidence type="ECO:0000313" key="5">
    <source>
        <dbReference type="Proteomes" id="UP001237642"/>
    </source>
</evidence>
<evidence type="ECO:0000256" key="2">
    <source>
        <dbReference type="SAM" id="MobiDB-lite"/>
    </source>
</evidence>
<feature type="region of interest" description="Disordered" evidence="2">
    <location>
        <begin position="1"/>
        <end position="29"/>
    </location>
</feature>
<dbReference type="InterPro" id="IPR035979">
    <property type="entry name" value="RBD_domain_sf"/>
</dbReference>
<feature type="compositionally biased region" description="Basic and acidic residues" evidence="2">
    <location>
        <begin position="1"/>
        <end position="11"/>
    </location>
</feature>
<feature type="compositionally biased region" description="Basic residues" evidence="2">
    <location>
        <begin position="603"/>
        <end position="617"/>
    </location>
</feature>
<feature type="compositionally biased region" description="Basic and acidic residues" evidence="2">
    <location>
        <begin position="564"/>
        <end position="575"/>
    </location>
</feature>
<keyword evidence="1" id="KW-0694">RNA-binding</keyword>